<dbReference type="Pfam" id="PF00005">
    <property type="entry name" value="ABC_tran"/>
    <property type="match status" value="1"/>
</dbReference>
<evidence type="ECO:0000313" key="4">
    <source>
        <dbReference type="Proteomes" id="UP000218689"/>
    </source>
</evidence>
<dbReference type="PANTHER" id="PTHR42788">
    <property type="entry name" value="TAURINE IMPORT ATP-BINDING PROTEIN-RELATED"/>
    <property type="match status" value="1"/>
</dbReference>
<comment type="caution">
    <text evidence="3">The sequence shown here is derived from an EMBL/GenBank/DDBJ whole genome shotgun (WGS) entry which is preliminary data.</text>
</comment>
<organism evidence="3 4">
    <name type="scientific">Pseudolactococcus reticulitermitis</name>
    <dbReference type="NCBI Taxonomy" id="2025039"/>
    <lineage>
        <taxon>Bacteria</taxon>
        <taxon>Bacillati</taxon>
        <taxon>Bacillota</taxon>
        <taxon>Bacilli</taxon>
        <taxon>Lactobacillales</taxon>
        <taxon>Streptococcaceae</taxon>
        <taxon>Pseudolactococcus</taxon>
    </lineage>
</organism>
<keyword evidence="4" id="KW-1185">Reference proteome</keyword>
<dbReference type="InterPro" id="IPR050166">
    <property type="entry name" value="ABC_transporter_ATP-bind"/>
</dbReference>
<evidence type="ECO:0000259" key="2">
    <source>
        <dbReference type="PROSITE" id="PS51717"/>
    </source>
</evidence>
<dbReference type="EMBL" id="BEDT01000001">
    <property type="protein sequence ID" value="GAX46668.1"/>
    <property type="molecule type" value="Genomic_DNA"/>
</dbReference>
<keyword evidence="1" id="KW-0813">Transport</keyword>
<reference evidence="4" key="1">
    <citation type="submission" date="2017-08" db="EMBL/GenBank/DDBJ databases">
        <title>Draft genome sequence of Lactococcus sp. strain Rs-Y01, isolated from the gut of the lower termite Reticulitermes speratus.</title>
        <authorList>
            <person name="Ohkuma M."/>
            <person name="Yuki M."/>
        </authorList>
    </citation>
    <scope>NUCLEOTIDE SEQUENCE [LARGE SCALE GENOMIC DNA]</scope>
    <source>
        <strain evidence="4">Rs-Y01</strain>
    </source>
</reference>
<sequence>MLERALYDVTKGGTMNSTIINIKNVTKEMTLGKSNNIIRIIDDISLEVNKGEFLSIVGPSGSGKSTLLNIISGLSTPTSGVSF</sequence>
<dbReference type="GO" id="GO:0005525">
    <property type="term" value="F:GTP binding"/>
    <property type="evidence" value="ECO:0007669"/>
    <property type="project" value="InterPro"/>
</dbReference>
<dbReference type="InterPro" id="IPR030383">
    <property type="entry name" value="G_VLIG_dom"/>
</dbReference>
<evidence type="ECO:0000256" key="1">
    <source>
        <dbReference type="ARBA" id="ARBA00022448"/>
    </source>
</evidence>
<dbReference type="SUPFAM" id="SSF52540">
    <property type="entry name" value="P-loop containing nucleoside triphosphate hydrolases"/>
    <property type="match status" value="1"/>
</dbReference>
<accession>A0A224WWG6</accession>
<dbReference type="AlphaFoldDB" id="A0A224WWG6"/>
<dbReference type="Proteomes" id="UP000218689">
    <property type="component" value="Unassembled WGS sequence"/>
</dbReference>
<dbReference type="InterPro" id="IPR003439">
    <property type="entry name" value="ABC_transporter-like_ATP-bd"/>
</dbReference>
<dbReference type="PROSITE" id="PS51717">
    <property type="entry name" value="G_VLIG"/>
    <property type="match status" value="1"/>
</dbReference>
<name>A0A224WWG6_9LACT</name>
<gene>
    <name evidence="3" type="ORF">RsY01_247</name>
</gene>
<dbReference type="PANTHER" id="PTHR42788:SF13">
    <property type="entry name" value="ALIPHATIC SULFONATES IMPORT ATP-BINDING PROTEIN SSUB"/>
    <property type="match status" value="1"/>
</dbReference>
<dbReference type="GO" id="GO:0005524">
    <property type="term" value="F:ATP binding"/>
    <property type="evidence" value="ECO:0007669"/>
    <property type="project" value="InterPro"/>
</dbReference>
<evidence type="ECO:0000313" key="3">
    <source>
        <dbReference type="EMBL" id="GAX46668.1"/>
    </source>
</evidence>
<proteinExistence type="predicted"/>
<protein>
    <recommendedName>
        <fullName evidence="2">VLIG-type G domain-containing protein</fullName>
    </recommendedName>
</protein>
<dbReference type="GO" id="GO:0016887">
    <property type="term" value="F:ATP hydrolysis activity"/>
    <property type="evidence" value="ECO:0007669"/>
    <property type="project" value="InterPro"/>
</dbReference>
<feature type="domain" description="VLIG-type G" evidence="2">
    <location>
        <begin position="48"/>
        <end position="83"/>
    </location>
</feature>
<dbReference type="Gene3D" id="3.40.50.300">
    <property type="entry name" value="P-loop containing nucleotide triphosphate hydrolases"/>
    <property type="match status" value="1"/>
</dbReference>
<dbReference type="InterPro" id="IPR027417">
    <property type="entry name" value="P-loop_NTPase"/>
</dbReference>